<evidence type="ECO:0000313" key="4">
    <source>
        <dbReference type="Proteomes" id="UP000237968"/>
    </source>
</evidence>
<dbReference type="PANTHER" id="PTHR11236">
    <property type="entry name" value="AMINOBENZOATE/ANTHRANILATE SYNTHASE"/>
    <property type="match status" value="1"/>
</dbReference>
<dbReference type="InterPro" id="IPR005801">
    <property type="entry name" value="ADC_synthase"/>
</dbReference>
<comment type="caution">
    <text evidence="3">The sequence shown here is derived from an EMBL/GenBank/DDBJ whole genome shotgun (WGS) entry which is preliminary data.</text>
</comment>
<dbReference type="InterPro" id="IPR019999">
    <property type="entry name" value="Anth_synth_I-like"/>
</dbReference>
<name>A0A2S9YAT4_9BACT</name>
<evidence type="ECO:0000259" key="1">
    <source>
        <dbReference type="Pfam" id="PF00425"/>
    </source>
</evidence>
<feature type="domain" description="Anthranilate synthase component I N-terminal" evidence="2">
    <location>
        <begin position="18"/>
        <end position="157"/>
    </location>
</feature>
<protein>
    <submittedName>
        <fullName evidence="3">Aminodeoxychorismate synthase component 1</fullName>
        <ecNumber evidence="3">2.6.1.85</ecNumber>
    </submittedName>
</protein>
<reference evidence="3 4" key="1">
    <citation type="submission" date="2018-03" db="EMBL/GenBank/DDBJ databases">
        <title>Draft Genome Sequences of the Obligatory Marine Myxobacteria Enhygromyxa salina SWB005.</title>
        <authorList>
            <person name="Poehlein A."/>
            <person name="Moghaddam J.A."/>
            <person name="Harms H."/>
            <person name="Alanjari M."/>
            <person name="Koenig G.M."/>
            <person name="Daniel R."/>
            <person name="Schaeberle T.F."/>
        </authorList>
    </citation>
    <scope>NUCLEOTIDE SEQUENCE [LARGE SCALE GENOMIC DNA]</scope>
    <source>
        <strain evidence="3 4">SWB005</strain>
    </source>
</reference>
<evidence type="ECO:0000259" key="2">
    <source>
        <dbReference type="Pfam" id="PF04715"/>
    </source>
</evidence>
<dbReference type="Gene3D" id="3.60.120.10">
    <property type="entry name" value="Anthranilate synthase"/>
    <property type="match status" value="1"/>
</dbReference>
<dbReference type="PRINTS" id="PR00095">
    <property type="entry name" value="ANTSNTHASEI"/>
</dbReference>
<dbReference type="OrthoDB" id="9803598at2"/>
<dbReference type="InterPro" id="IPR015890">
    <property type="entry name" value="Chorismate_C"/>
</dbReference>
<dbReference type="Pfam" id="PF04715">
    <property type="entry name" value="Anth_synt_I_N"/>
    <property type="match status" value="1"/>
</dbReference>
<gene>
    <name evidence="3" type="primary">pabB</name>
    <name evidence="3" type="ORF">ENSA5_25750</name>
</gene>
<feature type="domain" description="Chorismate-utilising enzyme C-terminal" evidence="1">
    <location>
        <begin position="235"/>
        <end position="490"/>
    </location>
</feature>
<dbReference type="SUPFAM" id="SSF56322">
    <property type="entry name" value="ADC synthase"/>
    <property type="match status" value="1"/>
</dbReference>
<dbReference type="PANTHER" id="PTHR11236:SF9">
    <property type="entry name" value="ANTHRANILATE SYNTHASE COMPONENT 1"/>
    <property type="match status" value="1"/>
</dbReference>
<keyword evidence="3" id="KW-0032">Aminotransferase</keyword>
<dbReference type="RefSeq" id="WP_106391975.1">
    <property type="nucleotide sequence ID" value="NZ_PVNK01000127.1"/>
</dbReference>
<dbReference type="EC" id="2.6.1.85" evidence="3"/>
<keyword evidence="3" id="KW-0808">Transferase</keyword>
<dbReference type="EMBL" id="PVNK01000127">
    <property type="protein sequence ID" value="PRQ02116.1"/>
    <property type="molecule type" value="Genomic_DNA"/>
</dbReference>
<keyword evidence="4" id="KW-1185">Reference proteome</keyword>
<dbReference type="InterPro" id="IPR006805">
    <property type="entry name" value="Anth_synth_I_N"/>
</dbReference>
<accession>A0A2S9YAT4</accession>
<dbReference type="Pfam" id="PF00425">
    <property type="entry name" value="Chorismate_bind"/>
    <property type="match status" value="1"/>
</dbReference>
<dbReference type="GO" id="GO:0000162">
    <property type="term" value="P:L-tryptophan biosynthetic process"/>
    <property type="evidence" value="ECO:0007669"/>
    <property type="project" value="TreeGrafter"/>
</dbReference>
<dbReference type="GO" id="GO:0046820">
    <property type="term" value="F:4-amino-4-deoxychorismate synthase activity"/>
    <property type="evidence" value="ECO:0007669"/>
    <property type="project" value="UniProtKB-EC"/>
</dbReference>
<sequence length="507" mass="56040">MNTGPLHRSLRFAEIELLSPYELAASHDDRRHVALLEEPGAPSELGRYAYFCTDPFWEFRTKRGRCWAGPPDDLRALEGDPLAELAGLLERYRCDTSTWQPGLPPFVGGAVGYLGYELLYLIEDVPDRGRDDLALPDAELLFYGLVYASDRVEGRSFILATGFGASPEQAQAQAQARLAEGQRVVERHARDPGPPAAAEVERLRARARAARAQDPRLLEVHLHERRITPTVDRLAYLASIEQAKREILAGNVFEVCLTQRFDLPRQTLPAQLRQLYGALRAVNPAPMSAYLRLGEIEVLSASPERFLSLDRAGAVETRPIKGTRPRGASEAEDRALGDELRGAAKDRAENLMIVDLCRNDLGKVCQFGTVRVSELCGVHPYEFTWHMVSTIRGVLREGLGPVDLLRATFPGGSMTGAPKIEAMKIIDRLEPTKRGVFSGAIGFFDFDGALDLSIVIRTLVKSPELVTFHVGGAIVADSDPAEEYQETLDKAHGLVLAIDLARRERSR</sequence>
<organism evidence="3 4">
    <name type="scientific">Enhygromyxa salina</name>
    <dbReference type="NCBI Taxonomy" id="215803"/>
    <lineage>
        <taxon>Bacteria</taxon>
        <taxon>Pseudomonadati</taxon>
        <taxon>Myxococcota</taxon>
        <taxon>Polyangia</taxon>
        <taxon>Nannocystales</taxon>
        <taxon>Nannocystaceae</taxon>
        <taxon>Enhygromyxa</taxon>
    </lineage>
</organism>
<evidence type="ECO:0000313" key="3">
    <source>
        <dbReference type="EMBL" id="PRQ02116.1"/>
    </source>
</evidence>
<dbReference type="Proteomes" id="UP000237968">
    <property type="component" value="Unassembled WGS sequence"/>
</dbReference>
<dbReference type="AlphaFoldDB" id="A0A2S9YAT4"/>
<proteinExistence type="predicted"/>